<dbReference type="CDD" id="cd07820">
    <property type="entry name" value="SRPBCC_3"/>
    <property type="match status" value="1"/>
</dbReference>
<accession>A0ABU1JIC7</accession>
<protein>
    <submittedName>
        <fullName evidence="1">Ligand-binding SRPBCC domain-containing protein</fullName>
    </submittedName>
</protein>
<dbReference type="Gene3D" id="3.30.530.20">
    <property type="match status" value="1"/>
</dbReference>
<evidence type="ECO:0000313" key="1">
    <source>
        <dbReference type="EMBL" id="MDR6271127.1"/>
    </source>
</evidence>
<name>A0ABU1JIC7_9MICC</name>
<dbReference type="SUPFAM" id="SSF55961">
    <property type="entry name" value="Bet v1-like"/>
    <property type="match status" value="1"/>
</dbReference>
<organism evidence="1 2">
    <name type="scientific">Arthrobacter russicus</name>
    <dbReference type="NCBI Taxonomy" id="172040"/>
    <lineage>
        <taxon>Bacteria</taxon>
        <taxon>Bacillati</taxon>
        <taxon>Actinomycetota</taxon>
        <taxon>Actinomycetes</taxon>
        <taxon>Micrococcales</taxon>
        <taxon>Micrococcaceae</taxon>
        <taxon>Arthrobacter</taxon>
    </lineage>
</organism>
<proteinExistence type="predicted"/>
<keyword evidence="2" id="KW-1185">Reference proteome</keyword>
<sequence length="146" mass="16838">MTFRLVLRTVSSLGVQELFDRSLSIDEHTASMAESAETAIAGVRQGQIGWGESVTWRARHFGVWFTMTSKITELEAPWRFVDEQQRGPFKRFRHEHRFTETAEGTLMTDALVVTAPLGPLGWLAERIFLERYLHRLVTGRNEFLTR</sequence>
<evidence type="ECO:0000313" key="2">
    <source>
        <dbReference type="Proteomes" id="UP001185069"/>
    </source>
</evidence>
<dbReference type="EMBL" id="JAVDQF010000001">
    <property type="protein sequence ID" value="MDR6271127.1"/>
    <property type="molecule type" value="Genomic_DNA"/>
</dbReference>
<reference evidence="1 2" key="1">
    <citation type="submission" date="2023-07" db="EMBL/GenBank/DDBJ databases">
        <title>Sequencing the genomes of 1000 actinobacteria strains.</title>
        <authorList>
            <person name="Klenk H.-P."/>
        </authorList>
    </citation>
    <scope>NUCLEOTIDE SEQUENCE [LARGE SCALE GENOMIC DNA]</scope>
    <source>
        <strain evidence="1 2">DSM 14555</strain>
    </source>
</reference>
<dbReference type="InterPro" id="IPR023393">
    <property type="entry name" value="START-like_dom_sf"/>
</dbReference>
<dbReference type="Proteomes" id="UP001185069">
    <property type="component" value="Unassembled WGS sequence"/>
</dbReference>
<dbReference type="RefSeq" id="WP_309800735.1">
    <property type="nucleotide sequence ID" value="NZ_BAAAHY010000006.1"/>
</dbReference>
<comment type="caution">
    <text evidence="1">The sequence shown here is derived from an EMBL/GenBank/DDBJ whole genome shotgun (WGS) entry which is preliminary data.</text>
</comment>
<gene>
    <name evidence="1" type="ORF">JOE69_003365</name>
</gene>